<evidence type="ECO:0000256" key="4">
    <source>
        <dbReference type="SAM" id="Phobius"/>
    </source>
</evidence>
<evidence type="ECO:0000313" key="6">
    <source>
        <dbReference type="EMBL" id="OLQ81367.1"/>
    </source>
</evidence>
<comment type="caution">
    <text evidence="6">The sequence shown here is derived from an EMBL/GenBank/DDBJ whole genome shotgun (WGS) entry which is preliminary data.</text>
</comment>
<feature type="domain" description="GGDEF" evidence="5">
    <location>
        <begin position="159"/>
        <end position="291"/>
    </location>
</feature>
<keyword evidence="4" id="KW-0812">Transmembrane</keyword>
<dbReference type="NCBIfam" id="TIGR00254">
    <property type="entry name" value="GGDEF"/>
    <property type="match status" value="1"/>
</dbReference>
<evidence type="ECO:0000256" key="2">
    <source>
        <dbReference type="ARBA" id="ARBA00012528"/>
    </source>
</evidence>
<keyword evidence="4" id="KW-1133">Transmembrane helix</keyword>
<dbReference type="PANTHER" id="PTHR45138">
    <property type="entry name" value="REGULATORY COMPONENTS OF SENSORY TRANSDUCTION SYSTEM"/>
    <property type="match status" value="1"/>
</dbReference>
<evidence type="ECO:0000313" key="7">
    <source>
        <dbReference type="Proteomes" id="UP000186905"/>
    </source>
</evidence>
<dbReference type="PROSITE" id="PS50887">
    <property type="entry name" value="GGDEF"/>
    <property type="match status" value="1"/>
</dbReference>
<comment type="cofactor">
    <cofactor evidence="1">
        <name>Mg(2+)</name>
        <dbReference type="ChEBI" id="CHEBI:18420"/>
    </cofactor>
</comment>
<dbReference type="InterPro" id="IPR000160">
    <property type="entry name" value="GGDEF_dom"/>
</dbReference>
<dbReference type="InterPro" id="IPR050469">
    <property type="entry name" value="Diguanylate_Cyclase"/>
</dbReference>
<keyword evidence="4" id="KW-0472">Membrane</keyword>
<dbReference type="PANTHER" id="PTHR45138:SF9">
    <property type="entry name" value="DIGUANYLATE CYCLASE DGCM-RELATED"/>
    <property type="match status" value="1"/>
</dbReference>
<dbReference type="Proteomes" id="UP000186905">
    <property type="component" value="Unassembled WGS sequence"/>
</dbReference>
<dbReference type="RefSeq" id="WP_075761942.1">
    <property type="nucleotide sequence ID" value="NZ_MJIL01000042.1"/>
</dbReference>
<comment type="catalytic activity">
    <reaction evidence="3">
        <text>2 GTP = 3',3'-c-di-GMP + 2 diphosphate</text>
        <dbReference type="Rhea" id="RHEA:24898"/>
        <dbReference type="ChEBI" id="CHEBI:33019"/>
        <dbReference type="ChEBI" id="CHEBI:37565"/>
        <dbReference type="ChEBI" id="CHEBI:58805"/>
        <dbReference type="EC" id="2.7.7.65"/>
    </reaction>
</comment>
<proteinExistence type="predicted"/>
<dbReference type="AlphaFoldDB" id="A0A1Q9H164"/>
<dbReference type="EC" id="2.7.7.65" evidence="2"/>
<dbReference type="Gene3D" id="3.30.70.270">
    <property type="match status" value="1"/>
</dbReference>
<dbReference type="InterPro" id="IPR029787">
    <property type="entry name" value="Nucleotide_cyclase"/>
</dbReference>
<dbReference type="SUPFAM" id="SSF55073">
    <property type="entry name" value="Nucleotide cyclase"/>
    <property type="match status" value="1"/>
</dbReference>
<evidence type="ECO:0000256" key="1">
    <source>
        <dbReference type="ARBA" id="ARBA00001946"/>
    </source>
</evidence>
<dbReference type="InterPro" id="IPR043128">
    <property type="entry name" value="Rev_trsase/Diguanyl_cyclase"/>
</dbReference>
<protein>
    <recommendedName>
        <fullName evidence="2">diguanylate cyclase</fullName>
        <ecNumber evidence="2">2.7.7.65</ecNumber>
    </recommendedName>
</protein>
<dbReference type="Pfam" id="PF00990">
    <property type="entry name" value="GGDEF"/>
    <property type="match status" value="1"/>
</dbReference>
<feature type="transmembrane region" description="Helical" evidence="4">
    <location>
        <begin position="7"/>
        <end position="26"/>
    </location>
</feature>
<accession>A0A1Q9H164</accession>
<gene>
    <name evidence="6" type="ORF">BIT28_27610</name>
</gene>
<evidence type="ECO:0000256" key="3">
    <source>
        <dbReference type="ARBA" id="ARBA00034247"/>
    </source>
</evidence>
<dbReference type="SMART" id="SM00267">
    <property type="entry name" value="GGDEF"/>
    <property type="match status" value="1"/>
</dbReference>
<evidence type="ECO:0000259" key="5">
    <source>
        <dbReference type="PROSITE" id="PS50887"/>
    </source>
</evidence>
<dbReference type="STRING" id="1903952.BIT28_27610"/>
<sequence>MGRFKIQFAIIAVISAIFTYVILYYPSNEPTIYIDVLIEGVMAISCLFLMFFTETLKDSREVYRTLIISSCLLFSGHYLDVIDEFTISLALLDALEATFKPLGFLLFIAGSYRWVRFHENQSEQLKHLAEVDPLTGLLNRRAFTEKAQSLLLQPFNENQHVSVIVFDIDHFKGINDSHGHGLGDRVLTEVAAIVKSTLKKNDHVARLGGEEFVVLLNDTGVDRAKEIAEEIRTNIEAISILHRHQQIQCTVSLGIVSEHAVNTDITTLIERADMSLYQAKSDGRNCWRVAV</sequence>
<organism evidence="6 7">
    <name type="scientific">Photobacterium proteolyticum</name>
    <dbReference type="NCBI Taxonomy" id="1903952"/>
    <lineage>
        <taxon>Bacteria</taxon>
        <taxon>Pseudomonadati</taxon>
        <taxon>Pseudomonadota</taxon>
        <taxon>Gammaproteobacteria</taxon>
        <taxon>Vibrionales</taxon>
        <taxon>Vibrionaceae</taxon>
        <taxon>Photobacterium</taxon>
    </lineage>
</organism>
<dbReference type="FunFam" id="3.30.70.270:FF:000001">
    <property type="entry name" value="Diguanylate cyclase domain protein"/>
    <property type="match status" value="1"/>
</dbReference>
<dbReference type="CDD" id="cd01949">
    <property type="entry name" value="GGDEF"/>
    <property type="match status" value="1"/>
</dbReference>
<keyword evidence="7" id="KW-1185">Reference proteome</keyword>
<feature type="transmembrane region" description="Helical" evidence="4">
    <location>
        <begin position="32"/>
        <end position="50"/>
    </location>
</feature>
<name>A0A1Q9H164_9GAMM</name>
<dbReference type="GO" id="GO:0052621">
    <property type="term" value="F:diguanylate cyclase activity"/>
    <property type="evidence" value="ECO:0007669"/>
    <property type="project" value="UniProtKB-EC"/>
</dbReference>
<dbReference type="EMBL" id="MJIL01000042">
    <property type="protein sequence ID" value="OLQ81367.1"/>
    <property type="molecule type" value="Genomic_DNA"/>
</dbReference>
<reference evidence="6 7" key="1">
    <citation type="submission" date="2016-09" db="EMBL/GenBank/DDBJ databases">
        <title>Photobacterium proteolyticum sp. nov. a protease producing bacterium isolated from ocean sediments of Laizhou Bay.</title>
        <authorList>
            <person name="Li Y."/>
        </authorList>
    </citation>
    <scope>NUCLEOTIDE SEQUENCE [LARGE SCALE GENOMIC DNA]</scope>
    <source>
        <strain evidence="6 7">13-12</strain>
    </source>
</reference>